<evidence type="ECO:0000256" key="5">
    <source>
        <dbReference type="HAMAP-Rule" id="MF_00378"/>
    </source>
</evidence>
<feature type="domain" description="OB-fold nucleic acid binding" evidence="7">
    <location>
        <begin position="9"/>
        <end position="102"/>
    </location>
</feature>
<evidence type="ECO:0000256" key="4">
    <source>
        <dbReference type="ARBA" id="ARBA00022839"/>
    </source>
</evidence>
<evidence type="ECO:0000256" key="1">
    <source>
        <dbReference type="ARBA" id="ARBA00022490"/>
    </source>
</evidence>
<dbReference type="EMBL" id="FOKY01000008">
    <property type="protein sequence ID" value="SFB82839.1"/>
    <property type="molecule type" value="Genomic_DNA"/>
</dbReference>
<evidence type="ECO:0000259" key="7">
    <source>
        <dbReference type="Pfam" id="PF13742"/>
    </source>
</evidence>
<dbReference type="GO" id="GO:0009318">
    <property type="term" value="C:exodeoxyribonuclease VII complex"/>
    <property type="evidence" value="ECO:0007669"/>
    <property type="project" value="UniProtKB-UniRule"/>
</dbReference>
<keyword evidence="3 5" id="KW-0378">Hydrolase</keyword>
<comment type="subcellular location">
    <subcellularLocation>
        <location evidence="5">Cytoplasm</location>
    </subcellularLocation>
</comment>
<name>A0A1I1E6L7_BREAD</name>
<dbReference type="Pfam" id="PF13742">
    <property type="entry name" value="tRNA_anti_2"/>
    <property type="match status" value="1"/>
</dbReference>
<dbReference type="OrthoDB" id="9802795at2"/>
<dbReference type="AlphaFoldDB" id="A0A1I1E6L7"/>
<dbReference type="CDD" id="cd04489">
    <property type="entry name" value="ExoVII_LU_OBF"/>
    <property type="match status" value="1"/>
</dbReference>
<evidence type="ECO:0000313" key="9">
    <source>
        <dbReference type="Proteomes" id="UP000240042"/>
    </source>
</evidence>
<dbReference type="Pfam" id="PF02601">
    <property type="entry name" value="Exonuc_VII_L"/>
    <property type="match status" value="1"/>
</dbReference>
<protein>
    <recommendedName>
        <fullName evidence="5">Exodeoxyribonuclease 7 large subunit</fullName>
        <ecNumber evidence="5">3.1.11.6</ecNumber>
    </recommendedName>
    <alternativeName>
        <fullName evidence="5">Exodeoxyribonuclease VII large subunit</fullName>
        <shortName evidence="5">Exonuclease VII large subunit</shortName>
    </alternativeName>
</protein>
<dbReference type="Proteomes" id="UP000240042">
    <property type="component" value="Unassembled WGS sequence"/>
</dbReference>
<dbReference type="GO" id="GO:0003676">
    <property type="term" value="F:nucleic acid binding"/>
    <property type="evidence" value="ECO:0007669"/>
    <property type="project" value="InterPro"/>
</dbReference>
<dbReference type="NCBIfam" id="TIGR00237">
    <property type="entry name" value="xseA"/>
    <property type="match status" value="1"/>
</dbReference>
<reference evidence="9" key="1">
    <citation type="submission" date="2016-10" db="EMBL/GenBank/DDBJ databases">
        <authorList>
            <person name="Varghese N."/>
            <person name="Submissions S."/>
        </authorList>
    </citation>
    <scope>NUCLEOTIDE SEQUENCE [LARGE SCALE GENOMIC DNA]</scope>
    <source>
        <strain evidence="9">ATCC 43811</strain>
    </source>
</reference>
<comment type="subunit">
    <text evidence="5">Heterooligomer composed of large and small subunits.</text>
</comment>
<dbReference type="GO" id="GO:0008855">
    <property type="term" value="F:exodeoxyribonuclease VII activity"/>
    <property type="evidence" value="ECO:0007669"/>
    <property type="project" value="UniProtKB-UniRule"/>
</dbReference>
<dbReference type="PANTHER" id="PTHR30008">
    <property type="entry name" value="EXODEOXYRIBONUCLEASE 7 LARGE SUBUNIT"/>
    <property type="match status" value="1"/>
</dbReference>
<accession>A0A1I1E6L7</accession>
<proteinExistence type="inferred from homology"/>
<dbReference type="EC" id="3.1.11.6" evidence="5"/>
<dbReference type="GO" id="GO:0006308">
    <property type="term" value="P:DNA catabolic process"/>
    <property type="evidence" value="ECO:0007669"/>
    <property type="project" value="UniProtKB-UniRule"/>
</dbReference>
<dbReference type="HAMAP" id="MF_00378">
    <property type="entry name" value="Exonuc_7_L"/>
    <property type="match status" value="1"/>
</dbReference>
<dbReference type="RefSeq" id="WP_092319203.1">
    <property type="nucleotide sequence ID" value="NZ_FOKY01000008.1"/>
</dbReference>
<dbReference type="PANTHER" id="PTHR30008:SF0">
    <property type="entry name" value="EXODEOXYRIBONUCLEASE 7 LARGE SUBUNIT"/>
    <property type="match status" value="1"/>
</dbReference>
<keyword evidence="1 5" id="KW-0963">Cytoplasm</keyword>
<comment type="catalytic activity">
    <reaction evidence="5">
        <text>Exonucleolytic cleavage in either 5'- to 3'- or 3'- to 5'-direction to yield nucleoside 5'-phosphates.</text>
        <dbReference type="EC" id="3.1.11.6"/>
    </reaction>
</comment>
<keyword evidence="9" id="KW-1185">Reference proteome</keyword>
<evidence type="ECO:0000313" key="8">
    <source>
        <dbReference type="EMBL" id="SFB82839.1"/>
    </source>
</evidence>
<dbReference type="STRING" id="34097.SAMN02745150_00975"/>
<keyword evidence="2 5" id="KW-0540">Nuclease</keyword>
<gene>
    <name evidence="5" type="primary">xseA</name>
    <name evidence="8" type="ORF">SAMN02745150_00975</name>
</gene>
<dbReference type="InterPro" id="IPR003753">
    <property type="entry name" value="Exonuc_VII_L"/>
</dbReference>
<feature type="domain" description="Exonuclease VII large subunit C-terminal" evidence="6">
    <location>
        <begin position="127"/>
        <end position="290"/>
    </location>
</feature>
<keyword evidence="4 5" id="KW-0269">Exonuclease</keyword>
<dbReference type="InterPro" id="IPR020579">
    <property type="entry name" value="Exonuc_VII_lsu_C"/>
</dbReference>
<evidence type="ECO:0000259" key="6">
    <source>
        <dbReference type="Pfam" id="PF02601"/>
    </source>
</evidence>
<dbReference type="InterPro" id="IPR025824">
    <property type="entry name" value="OB-fold_nuc-bd_dom"/>
</dbReference>
<comment type="function">
    <text evidence="5">Bidirectionally degrades single-stranded DNA into large acid-insoluble oligonucleotides, which are then degraded further into small acid-soluble oligonucleotides.</text>
</comment>
<organism evidence="8 9">
    <name type="scientific">Brevinema andersonii</name>
    <dbReference type="NCBI Taxonomy" id="34097"/>
    <lineage>
        <taxon>Bacteria</taxon>
        <taxon>Pseudomonadati</taxon>
        <taxon>Spirochaetota</taxon>
        <taxon>Spirochaetia</taxon>
        <taxon>Brevinematales</taxon>
        <taxon>Brevinemataceae</taxon>
        <taxon>Brevinema</taxon>
    </lineage>
</organism>
<evidence type="ECO:0000256" key="3">
    <source>
        <dbReference type="ARBA" id="ARBA00022801"/>
    </source>
</evidence>
<evidence type="ECO:0000256" key="2">
    <source>
        <dbReference type="ARBA" id="ARBA00022722"/>
    </source>
</evidence>
<comment type="similarity">
    <text evidence="5">Belongs to the XseA family.</text>
</comment>
<sequence length="381" mass="42967">MIDFHKSALSVSAVAFFISDLVKNQLGPMLIKGEISNLQLREGSAYFRFSLKDDKAKIDCLTHQTTRAAQILRQVQDGDEVIILAQPSFYAKNSQISFFTEHLISLGAGILRSKLEKLKHQLYQEGIFDQKYKKKLPPYPEHIGIITSQDGAALQDILRIIRDRYPMVQVSIFPSLVQGEDAPAMLLQALKTALTYPLDAIIIGRGGGSGEDLEAFNDENLVRCIFSSAIPIISAVGHEIDTTLVDYVADASAPTPTGAAMMLFPDKNEILKELDISRKILYNRYNDRIREEIVSLDYLKEKLNSALNQFRQHQTQALIQYKALLDQYNPDAILKKGYATLRLQDGKKLNNIKTWDSLTIVTENYEMLATINNIKEKKNEQ</sequence>
<dbReference type="GO" id="GO:0005737">
    <property type="term" value="C:cytoplasm"/>
    <property type="evidence" value="ECO:0007669"/>
    <property type="project" value="UniProtKB-SubCell"/>
</dbReference>